<dbReference type="PROSITE" id="PS51123">
    <property type="entry name" value="OMPA_2"/>
    <property type="match status" value="1"/>
</dbReference>
<dbReference type="GO" id="GO:0009279">
    <property type="term" value="C:cell outer membrane"/>
    <property type="evidence" value="ECO:0007669"/>
    <property type="project" value="UniProtKB-SubCell"/>
</dbReference>
<evidence type="ECO:0000313" key="9">
    <source>
        <dbReference type="EMBL" id="PNP26948.1"/>
    </source>
</evidence>
<dbReference type="PANTHER" id="PTHR30329:SF21">
    <property type="entry name" value="LIPOPROTEIN YIAD-RELATED"/>
    <property type="match status" value="1"/>
</dbReference>
<dbReference type="InterPro" id="IPR006664">
    <property type="entry name" value="OMP_bac"/>
</dbReference>
<feature type="domain" description="OmpA-like" evidence="6">
    <location>
        <begin position="80"/>
        <end position="197"/>
    </location>
</feature>
<dbReference type="Gene3D" id="3.30.1330.60">
    <property type="entry name" value="OmpA-like domain"/>
    <property type="match status" value="1"/>
</dbReference>
<dbReference type="AlphaFoldDB" id="A0A7Y4B7M2"/>
<evidence type="ECO:0000256" key="3">
    <source>
        <dbReference type="ARBA" id="ARBA00023237"/>
    </source>
</evidence>
<dbReference type="PRINTS" id="PR01021">
    <property type="entry name" value="OMPADOMAIN"/>
</dbReference>
<feature type="signal peptide" evidence="5">
    <location>
        <begin position="1"/>
        <end position="26"/>
    </location>
</feature>
<evidence type="ECO:0000313" key="10">
    <source>
        <dbReference type="Proteomes" id="UP000054316"/>
    </source>
</evidence>
<organism evidence="8 11">
    <name type="scientific">Vibrio alginolyticus</name>
    <dbReference type="NCBI Taxonomy" id="663"/>
    <lineage>
        <taxon>Bacteria</taxon>
        <taxon>Pseudomonadati</taxon>
        <taxon>Pseudomonadota</taxon>
        <taxon>Gammaproteobacteria</taxon>
        <taxon>Vibrionales</taxon>
        <taxon>Vibrionaceae</taxon>
        <taxon>Vibrio</taxon>
    </lineage>
</organism>
<dbReference type="EMBL" id="AAXMUW010000085">
    <property type="protein sequence ID" value="EGQ9137961.1"/>
    <property type="molecule type" value="Genomic_DNA"/>
</dbReference>
<dbReference type="Proteomes" id="UP000714625">
    <property type="component" value="Unassembled WGS sequence"/>
</dbReference>
<name>A0A7Y4B7M2_VIBAL</name>
<dbReference type="InterPro" id="IPR050330">
    <property type="entry name" value="Bact_OuterMem_StrucFunc"/>
</dbReference>
<dbReference type="OrthoDB" id="9805832at2"/>
<dbReference type="PROSITE" id="PS51257">
    <property type="entry name" value="PROKAR_LIPOPROTEIN"/>
    <property type="match status" value="1"/>
</dbReference>
<keyword evidence="3" id="KW-0998">Cell outer membrane</keyword>
<dbReference type="Proteomes" id="UP000054316">
    <property type="component" value="Unassembled WGS sequence"/>
</dbReference>
<evidence type="ECO:0000256" key="4">
    <source>
        <dbReference type="PROSITE-ProRule" id="PRU00473"/>
    </source>
</evidence>
<gene>
    <name evidence="9" type="ORF">AL553_011030</name>
    <name evidence="8" type="ORF">F0254_25230</name>
    <name evidence="7" type="ORF">GHY86_22860</name>
</gene>
<proteinExistence type="predicted"/>
<dbReference type="InterPro" id="IPR006665">
    <property type="entry name" value="OmpA-like"/>
</dbReference>
<dbReference type="EMBL" id="LOSN02000001">
    <property type="protein sequence ID" value="PNP26948.1"/>
    <property type="molecule type" value="Genomic_DNA"/>
</dbReference>
<protein>
    <submittedName>
        <fullName evidence="8">OmpA family protein</fullName>
    </submittedName>
</protein>
<accession>A0A7Y4B7M2</accession>
<reference evidence="9 10" key="1">
    <citation type="submission" date="2017-12" db="EMBL/GenBank/DDBJ databases">
        <title>FDA dAtabase for Regulatory Grade micrObial Sequences (FDA-ARGOS): Supporting development and validation of Infectious Disease Dx tests.</title>
        <authorList>
            <person name="Hoffmann M."/>
            <person name="Allard M."/>
            <person name="Evans P."/>
            <person name="Brown E."/>
            <person name="Tallon L.J."/>
            <person name="Sadzewicz L."/>
            <person name="Sengamalay N."/>
            <person name="Ott S."/>
            <person name="Godinez A."/>
            <person name="Nagaraj S."/>
            <person name="Vavikolanu K."/>
            <person name="Aluvathingal J."/>
            <person name="Nadendla S."/>
            <person name="Hobson J."/>
            <person name="Sichtig H."/>
        </authorList>
    </citation>
    <scope>NUCLEOTIDE SEQUENCE [LARGE SCALE GENOMIC DNA]</scope>
    <source>
        <strain evidence="10">ATCC 17749</strain>
        <strain evidence="9">FDAARGOS_97</strain>
    </source>
</reference>
<dbReference type="Proteomes" id="UP000532247">
    <property type="component" value="Unassembled WGS sequence"/>
</dbReference>
<evidence type="ECO:0000259" key="6">
    <source>
        <dbReference type="PROSITE" id="PS51123"/>
    </source>
</evidence>
<comment type="subcellular location">
    <subcellularLocation>
        <location evidence="1">Cell outer membrane</location>
    </subcellularLocation>
</comment>
<dbReference type="EMBL" id="VTYF01000031">
    <property type="protein sequence ID" value="NOI12110.1"/>
    <property type="molecule type" value="Genomic_DNA"/>
</dbReference>
<dbReference type="SUPFAM" id="SSF103647">
    <property type="entry name" value="TSP type-3 repeat"/>
    <property type="match status" value="1"/>
</dbReference>
<evidence type="ECO:0000313" key="11">
    <source>
        <dbReference type="Proteomes" id="UP000532247"/>
    </source>
</evidence>
<evidence type="ECO:0000256" key="5">
    <source>
        <dbReference type="SAM" id="SignalP"/>
    </source>
</evidence>
<dbReference type="Pfam" id="PF00691">
    <property type="entry name" value="OmpA"/>
    <property type="match status" value="1"/>
</dbReference>
<dbReference type="GO" id="GO:0005509">
    <property type="term" value="F:calcium ion binding"/>
    <property type="evidence" value="ECO:0007669"/>
    <property type="project" value="InterPro"/>
</dbReference>
<evidence type="ECO:0000256" key="2">
    <source>
        <dbReference type="ARBA" id="ARBA00023136"/>
    </source>
</evidence>
<evidence type="ECO:0000313" key="7">
    <source>
        <dbReference type="EMBL" id="EGQ9137961.1"/>
    </source>
</evidence>
<comment type="caution">
    <text evidence="8">The sequence shown here is derived from an EMBL/GenBank/DDBJ whole genome shotgun (WGS) entry which is preliminary data.</text>
</comment>
<feature type="chain" id="PRO_5044662306" evidence="5">
    <location>
        <begin position="27"/>
        <end position="213"/>
    </location>
</feature>
<dbReference type="PANTHER" id="PTHR30329">
    <property type="entry name" value="STATOR ELEMENT OF FLAGELLAR MOTOR COMPLEX"/>
    <property type="match status" value="1"/>
</dbReference>
<sequence length="213" mass="23529">MARRSGVLIMKHIAFITLSLMLSACSSSDRGDEYDYIDTPIADQWADHIDDDSDGVINERDLCPGTPLGAEIDNDGCGSYVDSSQEMQIRVLFANDSDVINPIFTQQILELSDFLKEYPNTSIEIQGYASRTGTAEHNLDLSKRRAENVRKELMKNGISGDRVTIVGYGDTVLATQGTDQVSHALNRRVTATVIGHKGEVKKEWTVFTTLPKS</sequence>
<dbReference type="SUPFAM" id="SSF103088">
    <property type="entry name" value="OmpA-like"/>
    <property type="match status" value="1"/>
</dbReference>
<evidence type="ECO:0000313" key="8">
    <source>
        <dbReference type="EMBL" id="NOI12110.1"/>
    </source>
</evidence>
<dbReference type="InterPro" id="IPR036737">
    <property type="entry name" value="OmpA-like_sf"/>
</dbReference>
<keyword evidence="2 4" id="KW-0472">Membrane</keyword>
<dbReference type="CDD" id="cd07185">
    <property type="entry name" value="OmpA_C-like"/>
    <property type="match status" value="1"/>
</dbReference>
<reference evidence="7" key="3">
    <citation type="submission" date="2019-11" db="EMBL/GenBank/DDBJ databases">
        <authorList>
            <consortium name="PulseNet: The National Subtyping Network for Foodborne Disease Surveillance"/>
            <person name="Tarr C.L."/>
            <person name="Trees E."/>
            <person name="Katz L.S."/>
            <person name="Carleton-Romer H.A."/>
            <person name="Stroika S."/>
            <person name="Kucerova Z."/>
            <person name="Roache K.F."/>
            <person name="Sabol A.L."/>
            <person name="Besser J."/>
            <person name="Gerner-Smidt P."/>
        </authorList>
    </citation>
    <scope>NUCLEOTIDE SEQUENCE</scope>
    <source>
        <strain evidence="7">PNUSAV001129</strain>
    </source>
</reference>
<evidence type="ECO:0000256" key="1">
    <source>
        <dbReference type="ARBA" id="ARBA00004442"/>
    </source>
</evidence>
<keyword evidence="10" id="KW-1185">Reference proteome</keyword>
<keyword evidence="5" id="KW-0732">Signal</keyword>
<reference evidence="8 11" key="2">
    <citation type="submission" date="2019-09" db="EMBL/GenBank/DDBJ databases">
        <title>Draft genome sequencing and comparative genomics of hatchery-associated Vibrios.</title>
        <authorList>
            <person name="Kehlet-Delgado H."/>
            <person name="Mueller R.S."/>
        </authorList>
    </citation>
    <scope>NUCLEOTIDE SEQUENCE [LARGE SCALE GENOMIC DNA]</scope>
    <source>
        <strain evidence="8 11">081416A</strain>
    </source>
</reference>
<dbReference type="InterPro" id="IPR028974">
    <property type="entry name" value="TSP_type-3_rpt"/>
</dbReference>